<name>V8QPP9_9BURK</name>
<comment type="caution">
    <text evidence="9">The sequence shown here is derived from an EMBL/GenBank/DDBJ whole genome shotgun (WGS) entry which is preliminary data.</text>
</comment>
<evidence type="ECO:0000256" key="4">
    <source>
        <dbReference type="ARBA" id="ARBA00022827"/>
    </source>
</evidence>
<dbReference type="InterPro" id="IPR000172">
    <property type="entry name" value="GMC_OxRdtase_N"/>
</dbReference>
<dbReference type="EMBL" id="AYXT01000010">
    <property type="protein sequence ID" value="ETF01597.1"/>
    <property type="molecule type" value="Genomic_DNA"/>
</dbReference>
<feature type="binding site" evidence="5">
    <location>
        <begin position="477"/>
        <end position="478"/>
    </location>
    <ligand>
        <name>FAD</name>
        <dbReference type="ChEBI" id="CHEBI:57692"/>
    </ligand>
</feature>
<comment type="similarity">
    <text evidence="2 6">Belongs to the GMC oxidoreductase family.</text>
</comment>
<dbReference type="PANTHER" id="PTHR11552">
    <property type="entry name" value="GLUCOSE-METHANOL-CHOLINE GMC OXIDOREDUCTASE"/>
    <property type="match status" value="1"/>
</dbReference>
<dbReference type="PANTHER" id="PTHR11552:SF147">
    <property type="entry name" value="CHOLINE DEHYDROGENASE, MITOCHONDRIAL"/>
    <property type="match status" value="1"/>
</dbReference>
<evidence type="ECO:0000313" key="10">
    <source>
        <dbReference type="Proteomes" id="UP000018733"/>
    </source>
</evidence>
<dbReference type="GO" id="GO:0016614">
    <property type="term" value="F:oxidoreductase activity, acting on CH-OH group of donors"/>
    <property type="evidence" value="ECO:0007669"/>
    <property type="project" value="InterPro"/>
</dbReference>
<evidence type="ECO:0000259" key="7">
    <source>
        <dbReference type="PROSITE" id="PS00623"/>
    </source>
</evidence>
<dbReference type="PIRSF" id="PIRSF000137">
    <property type="entry name" value="Alcohol_oxidase"/>
    <property type="match status" value="1"/>
</dbReference>
<feature type="domain" description="Glucose-methanol-choline oxidoreductase N-terminal" evidence="7">
    <location>
        <begin position="85"/>
        <end position="108"/>
    </location>
</feature>
<feature type="binding site" evidence="5">
    <location>
        <position position="87"/>
    </location>
    <ligand>
        <name>FAD</name>
        <dbReference type="ChEBI" id="CHEBI:57692"/>
    </ligand>
</feature>
<dbReference type="SUPFAM" id="SSF54373">
    <property type="entry name" value="FAD-linked reductases, C-terminal domain"/>
    <property type="match status" value="1"/>
</dbReference>
<evidence type="ECO:0000313" key="9">
    <source>
        <dbReference type="EMBL" id="ETF01597.1"/>
    </source>
</evidence>
<gene>
    <name evidence="9" type="ORF">W822_12355</name>
</gene>
<dbReference type="PROSITE" id="PS00624">
    <property type="entry name" value="GMC_OXRED_2"/>
    <property type="match status" value="1"/>
</dbReference>
<protein>
    <submittedName>
        <fullName evidence="9">Choline dehydrogenase</fullName>
    </submittedName>
</protein>
<dbReference type="AlphaFoldDB" id="V8QPP9"/>
<dbReference type="PROSITE" id="PS00623">
    <property type="entry name" value="GMC_OXRED_1"/>
    <property type="match status" value="1"/>
</dbReference>
<organism evidence="9 10">
    <name type="scientific">Advenella kashmirensis W13003</name>
    <dbReference type="NCBI Taxonomy" id="1424334"/>
    <lineage>
        <taxon>Bacteria</taxon>
        <taxon>Pseudomonadati</taxon>
        <taxon>Pseudomonadota</taxon>
        <taxon>Betaproteobacteria</taxon>
        <taxon>Burkholderiales</taxon>
        <taxon>Alcaligenaceae</taxon>
    </lineage>
</organism>
<dbReference type="Pfam" id="PF00732">
    <property type="entry name" value="GMC_oxred_N"/>
    <property type="match status" value="1"/>
</dbReference>
<dbReference type="Gene3D" id="3.50.50.60">
    <property type="entry name" value="FAD/NAD(P)-binding domain"/>
    <property type="match status" value="1"/>
</dbReference>
<proteinExistence type="inferred from homology"/>
<sequence length="540" mass="58597">MSTTSQSFDYIVIGAGSAGAVVASRLSEDPSIRVLLLEAGQADTSPFIHIPLGVGKLLGKKIAIWDTETVPQTDMHGIKVNWPSGKVLGGSSSVNGMLAVRGHPARYDEWDSAGCSGWSYKDVLPAFMKLESYEAGDKLAHRGNSGPITIVKSKPNPLSHAFVQACVEYGIPLTEDYNDAKSEGVSHMQMNMRNGKRCSTGVAYLKPASHRKNLTIVTGATVSRIVFSNKVALGVEYSTTTGKVMTVDAKKEIILSAGATRSPQILELSGVGNGKLLHDLGIPVVVDNRHVGENLQDHLMPRLNYRCNMPYTVNDLLRQKHRLLGELGKYFIKKEGLFTTTGITGTAFVRTRDGLGYPDARLQVGLTSGTQRTATSIKTGIDNYSGFHIGGYFLYPESKGHIHIVSPDVNVSPAIDPRYLSAQVDQEVIVNIMKMLRKIAAQPSLSSVISEATRPPLSLNSDEDLLDYARRNSSTCWHPVGTCRMGAEQESVVDNRMRVYGVTGLRVVDASVMPFQMSSNTNIPSIMLGERAAEFIRADA</sequence>
<dbReference type="Gene3D" id="3.30.560.10">
    <property type="entry name" value="Glucose Oxidase, domain 3"/>
    <property type="match status" value="1"/>
</dbReference>
<dbReference type="Proteomes" id="UP000018733">
    <property type="component" value="Unassembled WGS sequence"/>
</dbReference>
<evidence type="ECO:0000256" key="3">
    <source>
        <dbReference type="ARBA" id="ARBA00022630"/>
    </source>
</evidence>
<keyword evidence="10" id="KW-1185">Reference proteome</keyword>
<dbReference type="InterPro" id="IPR012132">
    <property type="entry name" value="GMC_OxRdtase"/>
</dbReference>
<accession>V8QPP9</accession>
<evidence type="ECO:0000256" key="6">
    <source>
        <dbReference type="RuleBase" id="RU003968"/>
    </source>
</evidence>
<reference evidence="9 10" key="1">
    <citation type="journal article" date="2014" name="Genome Announc.">
        <title>Draft Genome Sequence of Advenella kashmirensis Strain W13003, a Polycyclic Aromatic Hydrocarbon-Degrading Bacterium.</title>
        <authorList>
            <person name="Wang X."/>
            <person name="Jin D."/>
            <person name="Zhou L."/>
            <person name="Wu L."/>
            <person name="An W."/>
            <person name="Zhao L."/>
        </authorList>
    </citation>
    <scope>NUCLEOTIDE SEQUENCE [LARGE SCALE GENOMIC DNA]</scope>
    <source>
        <strain evidence="9 10">W13003</strain>
    </source>
</reference>
<dbReference type="Pfam" id="PF05199">
    <property type="entry name" value="GMC_oxred_C"/>
    <property type="match status" value="1"/>
</dbReference>
<keyword evidence="3 6" id="KW-0285">Flavoprotein</keyword>
<feature type="binding site" evidence="5">
    <location>
        <position position="222"/>
    </location>
    <ligand>
        <name>FAD</name>
        <dbReference type="ChEBI" id="CHEBI:57692"/>
    </ligand>
</feature>
<dbReference type="OrthoDB" id="9785276at2"/>
<evidence type="ECO:0000256" key="2">
    <source>
        <dbReference type="ARBA" id="ARBA00010790"/>
    </source>
</evidence>
<feature type="domain" description="Glucose-methanol-choline oxidoreductase N-terminal" evidence="8">
    <location>
        <begin position="258"/>
        <end position="272"/>
    </location>
</feature>
<comment type="cofactor">
    <cofactor evidence="1 5">
        <name>FAD</name>
        <dbReference type="ChEBI" id="CHEBI:57692"/>
    </cofactor>
</comment>
<dbReference type="SUPFAM" id="SSF51905">
    <property type="entry name" value="FAD/NAD(P)-binding domain"/>
    <property type="match status" value="1"/>
</dbReference>
<evidence type="ECO:0000256" key="1">
    <source>
        <dbReference type="ARBA" id="ARBA00001974"/>
    </source>
</evidence>
<dbReference type="HOGENOM" id="CLU_002865_7_2_4"/>
<evidence type="ECO:0000256" key="5">
    <source>
        <dbReference type="PIRSR" id="PIRSR000137-2"/>
    </source>
</evidence>
<evidence type="ECO:0000259" key="8">
    <source>
        <dbReference type="PROSITE" id="PS00624"/>
    </source>
</evidence>
<keyword evidence="4 5" id="KW-0274">FAD</keyword>
<dbReference type="InterPro" id="IPR007867">
    <property type="entry name" value="GMC_OxRtase_C"/>
</dbReference>
<dbReference type="GO" id="GO:0050660">
    <property type="term" value="F:flavin adenine dinucleotide binding"/>
    <property type="evidence" value="ECO:0007669"/>
    <property type="project" value="InterPro"/>
</dbReference>
<dbReference type="RefSeq" id="WP_024005437.1">
    <property type="nucleotide sequence ID" value="NZ_KI650980.1"/>
</dbReference>
<dbReference type="eggNOG" id="COG2303">
    <property type="taxonomic scope" value="Bacteria"/>
</dbReference>
<dbReference type="PATRIC" id="fig|1424334.3.peg.2486"/>
<dbReference type="InterPro" id="IPR036188">
    <property type="entry name" value="FAD/NAD-bd_sf"/>
</dbReference>
<dbReference type="STRING" id="1424334.W822_12355"/>